<reference evidence="1 2" key="1">
    <citation type="journal article" date="2019" name="Int. J. Syst. Evol. Microbiol.">
        <title>The Global Catalogue of Microorganisms (GCM) 10K type strain sequencing project: providing services to taxonomists for standard genome sequencing and annotation.</title>
        <authorList>
            <consortium name="The Broad Institute Genomics Platform"/>
            <consortium name="The Broad Institute Genome Sequencing Center for Infectious Disease"/>
            <person name="Wu L."/>
            <person name="Ma J."/>
        </authorList>
    </citation>
    <scope>NUCLEOTIDE SEQUENCE [LARGE SCALE GENOMIC DNA]</scope>
    <source>
        <strain evidence="1 2">IBRC-M 10256</strain>
    </source>
</reference>
<protein>
    <submittedName>
        <fullName evidence="1">Ribbon-helix-helix domain-containing protein</fullName>
    </submittedName>
</protein>
<evidence type="ECO:0000313" key="2">
    <source>
        <dbReference type="Proteomes" id="UP001595846"/>
    </source>
</evidence>
<sequence length="82" mass="9399">MTEPLREVDDAADENRSRLAPRRTLDRITFRTTDEQIDAIESLVSADVYPNRSEAIRAGIEAVIERHEPFDGDDRLDCDDRP</sequence>
<dbReference type="EMBL" id="JBHSAQ010000001">
    <property type="protein sequence ID" value="MFC3957057.1"/>
    <property type="molecule type" value="Genomic_DNA"/>
</dbReference>
<comment type="caution">
    <text evidence="1">The sequence shown here is derived from an EMBL/GenBank/DDBJ whole genome shotgun (WGS) entry which is preliminary data.</text>
</comment>
<dbReference type="InterPro" id="IPR013321">
    <property type="entry name" value="Arc_rbn_hlx_hlx"/>
</dbReference>
<dbReference type="InterPro" id="IPR010985">
    <property type="entry name" value="Ribbon_hlx_hlx"/>
</dbReference>
<dbReference type="Gene3D" id="1.10.1220.10">
    <property type="entry name" value="Met repressor-like"/>
    <property type="match status" value="1"/>
</dbReference>
<dbReference type="AlphaFoldDB" id="A0ABD5NJM5"/>
<dbReference type="Proteomes" id="UP001595846">
    <property type="component" value="Unassembled WGS sequence"/>
</dbReference>
<proteinExistence type="predicted"/>
<organism evidence="1 2">
    <name type="scientific">Halovivax cerinus</name>
    <dbReference type="NCBI Taxonomy" id="1487865"/>
    <lineage>
        <taxon>Archaea</taxon>
        <taxon>Methanobacteriati</taxon>
        <taxon>Methanobacteriota</taxon>
        <taxon>Stenosarchaea group</taxon>
        <taxon>Halobacteria</taxon>
        <taxon>Halobacteriales</taxon>
        <taxon>Natrialbaceae</taxon>
        <taxon>Halovivax</taxon>
    </lineage>
</organism>
<keyword evidence="2" id="KW-1185">Reference proteome</keyword>
<dbReference type="CDD" id="cd22231">
    <property type="entry name" value="RHH_NikR_HicB-like"/>
    <property type="match status" value="1"/>
</dbReference>
<dbReference type="SUPFAM" id="SSF47598">
    <property type="entry name" value="Ribbon-helix-helix"/>
    <property type="match status" value="1"/>
</dbReference>
<name>A0ABD5NJM5_9EURY</name>
<dbReference type="RefSeq" id="WP_256532012.1">
    <property type="nucleotide sequence ID" value="NZ_CP101824.1"/>
</dbReference>
<accession>A0ABD5NJM5</accession>
<gene>
    <name evidence="1" type="ORF">ACFOUR_01545</name>
</gene>
<dbReference type="GeneID" id="73904779"/>
<evidence type="ECO:0000313" key="1">
    <source>
        <dbReference type="EMBL" id="MFC3957057.1"/>
    </source>
</evidence>